<feature type="transmembrane region" description="Helical" evidence="7">
    <location>
        <begin position="185"/>
        <end position="206"/>
    </location>
</feature>
<evidence type="ECO:0000259" key="8">
    <source>
        <dbReference type="Pfam" id="PF00884"/>
    </source>
</evidence>
<keyword evidence="10" id="KW-1185">Reference proteome</keyword>
<keyword evidence="5 7" id="KW-1133">Transmembrane helix</keyword>
<dbReference type="GO" id="GO:0005886">
    <property type="term" value="C:plasma membrane"/>
    <property type="evidence" value="ECO:0007669"/>
    <property type="project" value="UniProtKB-SubCell"/>
</dbReference>
<protein>
    <submittedName>
        <fullName evidence="9">Arylsulfatase</fullName>
    </submittedName>
</protein>
<feature type="transmembrane region" description="Helical" evidence="7">
    <location>
        <begin position="226"/>
        <end position="244"/>
    </location>
</feature>
<feature type="transmembrane region" description="Helical" evidence="7">
    <location>
        <begin position="12"/>
        <end position="31"/>
    </location>
</feature>
<dbReference type="InterPro" id="IPR040423">
    <property type="entry name" value="PEA_transferase"/>
</dbReference>
<evidence type="ECO:0000256" key="6">
    <source>
        <dbReference type="ARBA" id="ARBA00023136"/>
    </source>
</evidence>
<keyword evidence="2" id="KW-1003">Cell membrane</keyword>
<dbReference type="RefSeq" id="WP_038152438.1">
    <property type="nucleotide sequence ID" value="NZ_JRNT01000009.1"/>
</dbReference>
<proteinExistence type="predicted"/>
<comment type="subcellular location">
    <subcellularLocation>
        <location evidence="1">Cell membrane</location>
        <topology evidence="1">Multi-pass membrane protein</topology>
    </subcellularLocation>
</comment>
<dbReference type="Pfam" id="PF00884">
    <property type="entry name" value="Sulfatase"/>
    <property type="match status" value="1"/>
</dbReference>
<name>A0A096AK54_9FIRM</name>
<feature type="transmembrane region" description="Helical" evidence="7">
    <location>
        <begin position="131"/>
        <end position="155"/>
    </location>
</feature>
<keyword evidence="4 7" id="KW-0812">Transmembrane</keyword>
<dbReference type="SUPFAM" id="SSF53649">
    <property type="entry name" value="Alkaline phosphatase-like"/>
    <property type="match status" value="1"/>
</dbReference>
<evidence type="ECO:0000256" key="3">
    <source>
        <dbReference type="ARBA" id="ARBA00022679"/>
    </source>
</evidence>
<organism evidence="9 10">
    <name type="scientific">Veillonella montpellierensis DNF00314</name>
    <dbReference type="NCBI Taxonomy" id="1401067"/>
    <lineage>
        <taxon>Bacteria</taxon>
        <taxon>Bacillati</taxon>
        <taxon>Bacillota</taxon>
        <taxon>Negativicutes</taxon>
        <taxon>Veillonellales</taxon>
        <taxon>Veillonellaceae</taxon>
        <taxon>Veillonella</taxon>
    </lineage>
</organism>
<evidence type="ECO:0000313" key="9">
    <source>
        <dbReference type="EMBL" id="KGF47483.1"/>
    </source>
</evidence>
<evidence type="ECO:0000256" key="7">
    <source>
        <dbReference type="SAM" id="Phobius"/>
    </source>
</evidence>
<dbReference type="PANTHER" id="PTHR30443">
    <property type="entry name" value="INNER MEMBRANE PROTEIN"/>
    <property type="match status" value="1"/>
</dbReference>
<feature type="transmembrane region" description="Helical" evidence="7">
    <location>
        <begin position="43"/>
        <end position="62"/>
    </location>
</feature>
<sequence length="605" mass="69627">MSKILRQLRHNPLFGYGVIGIIIYCILTIIYTPITLGLDVEDITILAVPTIVGLFLFQYFLGHTLLHRSFIGHGIVAILWAVTFPVLFHWSYIKPLYFYEFANDFLFGLVLFIGMFLLQYIFTIPQRYPRIIAAIFAIISLILSEIPLLQIGYYVSTWHCLTPASLMALYMTNPEEAWGFLKNTAGILGLVGIGIFQIVYLLFLYWCHKQVIHIVDLHTTRPIRTAIATILSVLFIICAPIFLFPKTCIISNWGQVIDYVKQMQQYNTNHHQIFDSFQLSTKTTAAQTVPGTVILVIGESGSRDYMKVYNPNFPYEDTPWQSEMSHNPNFTFFDKAYSSYPQTVPSLERALTERNQYDDKPFLESVSILDVAKKAGYTTTWFSNQGVYGEYDTAISLIAKTSDTAKWAHESYAFSDRYDGYLLPLLKEVDPTKNNFIVIHIMGSHIYYNDRYPSEFSKWKKGPVPEGLEAYANSQLYTDWLLQSIYTYAQNNLNLQAMIYFSDHGESVDKSHNPDNFDFTMVRIPFWMYLSPAYRANYPNTIAALNAHQHEYFTNDLLYDALVGILHAPSNHYDKTRDFSDPSYRFNLYNLTTLLGTQPLTNDPN</sequence>
<dbReference type="EMBL" id="JRNT01000009">
    <property type="protein sequence ID" value="KGF47483.1"/>
    <property type="molecule type" value="Genomic_DNA"/>
</dbReference>
<evidence type="ECO:0000256" key="1">
    <source>
        <dbReference type="ARBA" id="ARBA00004651"/>
    </source>
</evidence>
<dbReference type="GO" id="GO:0016776">
    <property type="term" value="F:phosphotransferase activity, phosphate group as acceptor"/>
    <property type="evidence" value="ECO:0007669"/>
    <property type="project" value="TreeGrafter"/>
</dbReference>
<dbReference type="InterPro" id="IPR000917">
    <property type="entry name" value="Sulfatase_N"/>
</dbReference>
<evidence type="ECO:0000313" key="10">
    <source>
        <dbReference type="Proteomes" id="UP000029628"/>
    </source>
</evidence>
<dbReference type="Gene3D" id="3.40.720.10">
    <property type="entry name" value="Alkaline Phosphatase, subunit A"/>
    <property type="match status" value="1"/>
</dbReference>
<evidence type="ECO:0000256" key="2">
    <source>
        <dbReference type="ARBA" id="ARBA00022475"/>
    </source>
</evidence>
<dbReference type="CDD" id="cd16017">
    <property type="entry name" value="LptA"/>
    <property type="match status" value="1"/>
</dbReference>
<dbReference type="GO" id="GO:0009244">
    <property type="term" value="P:lipopolysaccharide core region biosynthetic process"/>
    <property type="evidence" value="ECO:0007669"/>
    <property type="project" value="TreeGrafter"/>
</dbReference>
<comment type="caution">
    <text evidence="9">The sequence shown here is derived from an EMBL/GenBank/DDBJ whole genome shotgun (WGS) entry which is preliminary data.</text>
</comment>
<evidence type="ECO:0000256" key="4">
    <source>
        <dbReference type="ARBA" id="ARBA00022692"/>
    </source>
</evidence>
<keyword evidence="3" id="KW-0808">Transferase</keyword>
<gene>
    <name evidence="9" type="ORF">HMPREF0872_04790</name>
</gene>
<feature type="transmembrane region" description="Helical" evidence="7">
    <location>
        <begin position="74"/>
        <end position="93"/>
    </location>
</feature>
<dbReference type="AlphaFoldDB" id="A0A096AK54"/>
<accession>A0A096AK54</accession>
<feature type="domain" description="Sulfatase N-terminal" evidence="8">
    <location>
        <begin position="292"/>
        <end position="546"/>
    </location>
</feature>
<dbReference type="InterPro" id="IPR058130">
    <property type="entry name" value="PEA_transf_C"/>
</dbReference>
<dbReference type="InterPro" id="IPR017850">
    <property type="entry name" value="Alkaline_phosphatase_core_sf"/>
</dbReference>
<dbReference type="PANTHER" id="PTHR30443:SF2">
    <property type="entry name" value="PHOSPHOETHANOLAMINE TRANSFERASE EPTC"/>
    <property type="match status" value="1"/>
</dbReference>
<dbReference type="eggNOG" id="COG2194">
    <property type="taxonomic scope" value="Bacteria"/>
</dbReference>
<keyword evidence="6 7" id="KW-0472">Membrane</keyword>
<feature type="transmembrane region" description="Helical" evidence="7">
    <location>
        <begin position="105"/>
        <end position="124"/>
    </location>
</feature>
<reference evidence="9 10" key="1">
    <citation type="submission" date="2014-07" db="EMBL/GenBank/DDBJ databases">
        <authorList>
            <person name="McCorrison J."/>
            <person name="Sanka R."/>
            <person name="Torralba M."/>
            <person name="Gillis M."/>
            <person name="Haft D.H."/>
            <person name="Methe B."/>
            <person name="Sutton G."/>
            <person name="Nelson K.E."/>
        </authorList>
    </citation>
    <scope>NUCLEOTIDE SEQUENCE [LARGE SCALE GENOMIC DNA]</scope>
    <source>
        <strain evidence="9 10">DNF00314</strain>
    </source>
</reference>
<evidence type="ECO:0000256" key="5">
    <source>
        <dbReference type="ARBA" id="ARBA00022989"/>
    </source>
</evidence>
<dbReference type="Proteomes" id="UP000029628">
    <property type="component" value="Unassembled WGS sequence"/>
</dbReference>